<accession>A0A2V1IMM3</accession>
<dbReference type="EMBL" id="PUEC01000016">
    <property type="protein sequence ID" value="PWB02049.1"/>
    <property type="molecule type" value="Genomic_DNA"/>
</dbReference>
<dbReference type="GeneID" id="82526294"/>
<keyword evidence="1" id="KW-0328">Glycosyltransferase</keyword>
<organism evidence="4 5">
    <name type="scientific">Duncaniella muris</name>
    <dbReference type="NCBI Taxonomy" id="2094150"/>
    <lineage>
        <taxon>Bacteria</taxon>
        <taxon>Pseudomonadati</taxon>
        <taxon>Bacteroidota</taxon>
        <taxon>Bacteroidia</taxon>
        <taxon>Bacteroidales</taxon>
        <taxon>Muribaculaceae</taxon>
        <taxon>Duncaniella</taxon>
    </lineage>
</organism>
<evidence type="ECO:0000313" key="4">
    <source>
        <dbReference type="EMBL" id="PWB02049.1"/>
    </source>
</evidence>
<proteinExistence type="predicted"/>
<keyword evidence="5" id="KW-1185">Reference proteome</keyword>
<name>A0A2V1IMM3_9BACT</name>
<evidence type="ECO:0000256" key="1">
    <source>
        <dbReference type="ARBA" id="ARBA00022676"/>
    </source>
</evidence>
<keyword evidence="2 4" id="KW-0808">Transferase</keyword>
<dbReference type="RefSeq" id="WP_107032429.1">
    <property type="nucleotide sequence ID" value="NZ_PUEC01000016.1"/>
</dbReference>
<reference evidence="5" key="1">
    <citation type="submission" date="2018-02" db="EMBL/GenBank/DDBJ databases">
        <authorList>
            <person name="Clavel T."/>
            <person name="Strowig T."/>
        </authorList>
    </citation>
    <scope>NUCLEOTIDE SEQUENCE [LARGE SCALE GENOMIC DNA]</scope>
    <source>
        <strain evidence="5">DSM 103720</strain>
    </source>
</reference>
<protein>
    <submittedName>
        <fullName evidence="4">Glycosyltransferase family 2 protein</fullName>
    </submittedName>
</protein>
<dbReference type="AlphaFoldDB" id="A0A2V1IMM3"/>
<evidence type="ECO:0000313" key="5">
    <source>
        <dbReference type="Proteomes" id="UP000244905"/>
    </source>
</evidence>
<dbReference type="InterPro" id="IPR001173">
    <property type="entry name" value="Glyco_trans_2-like"/>
</dbReference>
<dbReference type="GO" id="GO:0016758">
    <property type="term" value="F:hexosyltransferase activity"/>
    <property type="evidence" value="ECO:0007669"/>
    <property type="project" value="UniProtKB-ARBA"/>
</dbReference>
<evidence type="ECO:0000259" key="3">
    <source>
        <dbReference type="Pfam" id="PF00535"/>
    </source>
</evidence>
<dbReference type="Pfam" id="PF00535">
    <property type="entry name" value="Glycos_transf_2"/>
    <property type="match status" value="1"/>
</dbReference>
<dbReference type="InterPro" id="IPR029044">
    <property type="entry name" value="Nucleotide-diphossugar_trans"/>
</dbReference>
<dbReference type="PANTHER" id="PTHR22916">
    <property type="entry name" value="GLYCOSYLTRANSFERASE"/>
    <property type="match status" value="1"/>
</dbReference>
<sequence length="349" mass="40305">MNGKVSVIVPVYNASGYLGKCVDSILSQTYIDIEIVLVNDCSTDNSAEICQQYKFKFPDKILLIDKPRNEGVDKARFSGLAHVFGSNPEGMVTFVDSDDYIEPEAIERQVTEMIRTGADVVQMQSYRVMGMIRRKSKTFVTPQVIKQPELMEKYFISFFGVNILDVGMWAKLYKVKLIKSSGVAPTGFRMGEDLMFNLHLFPHISCYSIIDYTGYNYRTGGLTSRFNPYLWEDLKEQSLQKTAIAMKHCNQFAVRTTAIELKNVFLSTALQRKEYLKETDDELKAWMTIQLADCKLWHNVRLIADENNEYIYNAIRDNDVNFILRHVTAIYKGMRLRRYIKKLISLIFE</sequence>
<dbReference type="Proteomes" id="UP000244905">
    <property type="component" value="Unassembled WGS sequence"/>
</dbReference>
<dbReference type="CDD" id="cd00761">
    <property type="entry name" value="Glyco_tranf_GTA_type"/>
    <property type="match status" value="1"/>
</dbReference>
<evidence type="ECO:0000256" key="2">
    <source>
        <dbReference type="ARBA" id="ARBA00022679"/>
    </source>
</evidence>
<dbReference type="SUPFAM" id="SSF53448">
    <property type="entry name" value="Nucleotide-diphospho-sugar transferases"/>
    <property type="match status" value="1"/>
</dbReference>
<comment type="caution">
    <text evidence="4">The sequence shown here is derived from an EMBL/GenBank/DDBJ whole genome shotgun (WGS) entry which is preliminary data.</text>
</comment>
<dbReference type="Gene3D" id="3.90.550.10">
    <property type="entry name" value="Spore Coat Polysaccharide Biosynthesis Protein SpsA, Chain A"/>
    <property type="match status" value="1"/>
</dbReference>
<dbReference type="PANTHER" id="PTHR22916:SF51">
    <property type="entry name" value="GLYCOSYLTRANSFERASE EPSH-RELATED"/>
    <property type="match status" value="1"/>
</dbReference>
<gene>
    <name evidence="4" type="ORF">C5O23_08040</name>
</gene>
<feature type="domain" description="Glycosyltransferase 2-like" evidence="3">
    <location>
        <begin position="6"/>
        <end position="139"/>
    </location>
</feature>